<feature type="compositionally biased region" description="Acidic residues" evidence="1">
    <location>
        <begin position="253"/>
        <end position="272"/>
    </location>
</feature>
<sequence length="297" mass="33192">MWNGCLSVRGGRQALSVPDLPSLIIPRLFLPHPLSSFTPLLLKFTQVAKLYTSIRKGKQVDKYCGERGYGARVSMARRSLVKLVGLSVRSIDILRHLLPFYFRFRSVTGLVGEDNDGEVTSLARHKPFLSPGGRACRASPPIIVNKGPAVALFPNLEWLIISKSVYGPFRTKAYTALLGIRELKAPRLCVTESYSNDSPSVIGTGYHCADHAHQLKELSVHDANGQSIGRMSMNRSILMNVAFRIPWMKDTNQEEEMDENGGEDVYDSDADDETKNDVCFERRLKDLRNSETFKEGS</sequence>
<dbReference type="GeneID" id="30192074"/>
<evidence type="ECO:0000256" key="1">
    <source>
        <dbReference type="SAM" id="MobiDB-lite"/>
    </source>
</evidence>
<keyword evidence="3" id="KW-1185">Reference proteome</keyword>
<accession>A0A1E3JKS5</accession>
<reference evidence="2 3" key="1">
    <citation type="submission" date="2016-06" db="EMBL/GenBank/DDBJ databases">
        <title>Evolution of pathogenesis and genome organization in the Tremellales.</title>
        <authorList>
            <person name="Cuomo C."/>
            <person name="Litvintseva A."/>
            <person name="Heitman J."/>
            <person name="Chen Y."/>
            <person name="Sun S."/>
            <person name="Springer D."/>
            <person name="Dromer F."/>
            <person name="Young S."/>
            <person name="Zeng Q."/>
            <person name="Chapman S."/>
            <person name="Gujja S."/>
            <person name="Saif S."/>
            <person name="Birren B."/>
        </authorList>
    </citation>
    <scope>NUCLEOTIDE SEQUENCE [LARGE SCALE GENOMIC DNA]</scope>
    <source>
        <strain evidence="2 3">CBS 7118</strain>
    </source>
</reference>
<organism evidence="2 3">
    <name type="scientific">Cryptococcus wingfieldii CBS 7118</name>
    <dbReference type="NCBI Taxonomy" id="1295528"/>
    <lineage>
        <taxon>Eukaryota</taxon>
        <taxon>Fungi</taxon>
        <taxon>Dikarya</taxon>
        <taxon>Basidiomycota</taxon>
        <taxon>Agaricomycotina</taxon>
        <taxon>Tremellomycetes</taxon>
        <taxon>Tremellales</taxon>
        <taxon>Cryptococcaceae</taxon>
        <taxon>Cryptococcus</taxon>
    </lineage>
</organism>
<proteinExistence type="predicted"/>
<dbReference type="RefSeq" id="XP_019032734.1">
    <property type="nucleotide sequence ID" value="XM_019175002.1"/>
</dbReference>
<name>A0A1E3JKS5_9TREE</name>
<protein>
    <submittedName>
        <fullName evidence="2">Uncharacterized protein</fullName>
    </submittedName>
</protein>
<dbReference type="AlphaFoldDB" id="A0A1E3JKS5"/>
<evidence type="ECO:0000313" key="2">
    <source>
        <dbReference type="EMBL" id="ODO00542.1"/>
    </source>
</evidence>
<dbReference type="EMBL" id="AWGH01000007">
    <property type="protein sequence ID" value="ODO00542.1"/>
    <property type="molecule type" value="Genomic_DNA"/>
</dbReference>
<evidence type="ECO:0000313" key="3">
    <source>
        <dbReference type="Proteomes" id="UP000094819"/>
    </source>
</evidence>
<comment type="caution">
    <text evidence="2">The sequence shown here is derived from an EMBL/GenBank/DDBJ whole genome shotgun (WGS) entry which is preliminary data.</text>
</comment>
<dbReference type="Proteomes" id="UP000094819">
    <property type="component" value="Unassembled WGS sequence"/>
</dbReference>
<gene>
    <name evidence="2" type="ORF">L198_02861</name>
</gene>
<feature type="region of interest" description="Disordered" evidence="1">
    <location>
        <begin position="250"/>
        <end position="273"/>
    </location>
</feature>